<reference evidence="1" key="2">
    <citation type="submission" date="2018-05" db="EMBL/GenBank/DDBJ databases">
        <title>OpunRS2 (Oryza punctata Reference Sequence Version 2).</title>
        <authorList>
            <person name="Zhang J."/>
            <person name="Kudrna D."/>
            <person name="Lee S."/>
            <person name="Talag J."/>
            <person name="Welchert J."/>
            <person name="Wing R.A."/>
        </authorList>
    </citation>
    <scope>NUCLEOTIDE SEQUENCE [LARGE SCALE GENOMIC DNA]</scope>
</reference>
<sequence>MESSSVNSSTIVDDQFTDDDSIEIGHEIFVLGAGDSWEVTEDPPTSAIVPTPPVCIGGCFY</sequence>
<dbReference type="HOGENOM" id="CLU_2926702_0_0_1"/>
<name>A0A0E0KPR2_ORYPU</name>
<proteinExistence type="predicted"/>
<dbReference type="EnsemblPlants" id="OPUNC04G08330.1">
    <property type="protein sequence ID" value="OPUNC04G08330.1"/>
    <property type="gene ID" value="OPUNC04G08330"/>
</dbReference>
<dbReference type="Gramene" id="OPUNC04G08330.1">
    <property type="protein sequence ID" value="OPUNC04G08330.1"/>
    <property type="gene ID" value="OPUNC04G08330"/>
</dbReference>
<keyword evidence="2" id="KW-1185">Reference proteome</keyword>
<dbReference type="STRING" id="4537.A0A0E0KPR2"/>
<accession>A0A0E0KPR2</accession>
<evidence type="ECO:0000313" key="2">
    <source>
        <dbReference type="Proteomes" id="UP000026962"/>
    </source>
</evidence>
<dbReference type="Proteomes" id="UP000026962">
    <property type="component" value="Chromosome 4"/>
</dbReference>
<dbReference type="AlphaFoldDB" id="A0A0E0KPR2"/>
<reference evidence="1" key="1">
    <citation type="submission" date="2015-04" db="UniProtKB">
        <authorList>
            <consortium name="EnsemblPlants"/>
        </authorList>
    </citation>
    <scope>IDENTIFICATION</scope>
</reference>
<protein>
    <submittedName>
        <fullName evidence="1">Uncharacterized protein</fullName>
    </submittedName>
</protein>
<organism evidence="1">
    <name type="scientific">Oryza punctata</name>
    <name type="common">Red rice</name>
    <dbReference type="NCBI Taxonomy" id="4537"/>
    <lineage>
        <taxon>Eukaryota</taxon>
        <taxon>Viridiplantae</taxon>
        <taxon>Streptophyta</taxon>
        <taxon>Embryophyta</taxon>
        <taxon>Tracheophyta</taxon>
        <taxon>Spermatophyta</taxon>
        <taxon>Magnoliopsida</taxon>
        <taxon>Liliopsida</taxon>
        <taxon>Poales</taxon>
        <taxon>Poaceae</taxon>
        <taxon>BOP clade</taxon>
        <taxon>Oryzoideae</taxon>
        <taxon>Oryzeae</taxon>
        <taxon>Oryzinae</taxon>
        <taxon>Oryza</taxon>
    </lineage>
</organism>
<evidence type="ECO:0000313" key="1">
    <source>
        <dbReference type="EnsemblPlants" id="OPUNC04G08330.1"/>
    </source>
</evidence>